<keyword evidence="1" id="KW-0812">Transmembrane</keyword>
<evidence type="ECO:0000313" key="2">
    <source>
        <dbReference type="EMBL" id="SUA17016.1"/>
    </source>
</evidence>
<organism evidence="2 3">
    <name type="scientific">Neisseria lactamica</name>
    <dbReference type="NCBI Taxonomy" id="486"/>
    <lineage>
        <taxon>Bacteria</taxon>
        <taxon>Pseudomonadati</taxon>
        <taxon>Pseudomonadota</taxon>
        <taxon>Betaproteobacteria</taxon>
        <taxon>Neisseriales</taxon>
        <taxon>Neisseriaceae</taxon>
        <taxon>Neisseria</taxon>
    </lineage>
</organism>
<keyword evidence="1" id="KW-1133">Transmembrane helix</keyword>
<dbReference type="EMBL" id="UGRO01000002">
    <property type="protein sequence ID" value="SUA17016.1"/>
    <property type="molecule type" value="Genomic_DNA"/>
</dbReference>
<keyword evidence="3" id="KW-1185">Reference proteome</keyword>
<name>A0A378VJI2_NEILA</name>
<evidence type="ECO:0000256" key="1">
    <source>
        <dbReference type="SAM" id="Phobius"/>
    </source>
</evidence>
<evidence type="ECO:0000313" key="3">
    <source>
        <dbReference type="Proteomes" id="UP000254193"/>
    </source>
</evidence>
<gene>
    <name evidence="2" type="ORF">NCTC10616_00671</name>
</gene>
<dbReference type="RefSeq" id="WP_003707520.1">
    <property type="nucleotide sequence ID" value="NZ_LR590477.1"/>
</dbReference>
<accession>A0A378VJI2</accession>
<sequence length="91" mass="10802">MPEKIIDFLMFLDERLPFVKNRWGTLLMSLPFTLLLLITDGKTIHMLLSETSWGVWAVCFVLAFIWFFCRTDHWLRFLPYICIAKIAVSFL</sequence>
<dbReference type="Proteomes" id="UP000254193">
    <property type="component" value="Unassembled WGS sequence"/>
</dbReference>
<feature type="transmembrane region" description="Helical" evidence="1">
    <location>
        <begin position="51"/>
        <end position="69"/>
    </location>
</feature>
<keyword evidence="1" id="KW-0472">Membrane</keyword>
<feature type="transmembrane region" description="Helical" evidence="1">
    <location>
        <begin position="21"/>
        <end position="39"/>
    </location>
</feature>
<reference evidence="2 3" key="1">
    <citation type="submission" date="2018-06" db="EMBL/GenBank/DDBJ databases">
        <authorList>
            <consortium name="Pathogen Informatics"/>
            <person name="Doyle S."/>
        </authorList>
    </citation>
    <scope>NUCLEOTIDE SEQUENCE [LARGE SCALE GENOMIC DNA]</scope>
    <source>
        <strain evidence="2 3">NCTC10616</strain>
    </source>
</reference>
<proteinExistence type="predicted"/>
<dbReference type="AlphaFoldDB" id="A0A378VJI2"/>
<protein>
    <submittedName>
        <fullName evidence="2">Uncharacterized protein</fullName>
    </submittedName>
</protein>